<organism evidence="1 2">
    <name type="scientific">Azospirillum baldaniorum</name>
    <dbReference type="NCBI Taxonomy" id="1064539"/>
    <lineage>
        <taxon>Bacteria</taxon>
        <taxon>Pseudomonadati</taxon>
        <taxon>Pseudomonadota</taxon>
        <taxon>Alphaproteobacteria</taxon>
        <taxon>Rhodospirillales</taxon>
        <taxon>Azospirillaceae</taxon>
        <taxon>Azospirillum</taxon>
    </lineage>
</organism>
<geneLocation type="plasmid" evidence="1 2">
    <name>AZOBR_p2</name>
</geneLocation>
<proteinExistence type="predicted"/>
<sequence>MKSSTDGTPDGMTLLAHLLLAKPPRAAKGRRAEKR</sequence>
<evidence type="ECO:0000313" key="2">
    <source>
        <dbReference type="Proteomes" id="UP000007319"/>
    </source>
</evidence>
<dbReference type="KEGG" id="abs:AZOBR_p280102"/>
<keyword evidence="2" id="KW-1185">Reference proteome</keyword>
<reference evidence="1 2" key="1">
    <citation type="journal article" date="2011" name="PLoS Genet.">
        <title>Azospirillum genomes reveal transition of bacteria from aquatic to terrestrial environments.</title>
        <authorList>
            <person name="Wisniewski-Dye F."/>
            <person name="Borziak K."/>
            <person name="Khalsa-Moyers G."/>
            <person name="Alexandre G."/>
            <person name="Sukharnikov L.O."/>
            <person name="Wuichet K."/>
            <person name="Hurst G.B."/>
            <person name="McDonald W.H."/>
            <person name="Robertson J.S."/>
            <person name="Barbe V."/>
            <person name="Calteau A."/>
            <person name="Rouy Z."/>
            <person name="Mangenot S."/>
            <person name="Prigent-Combaret C."/>
            <person name="Normand P."/>
            <person name="Boyer M."/>
            <person name="Siguier P."/>
            <person name="Dessaux Y."/>
            <person name="Elmerich C."/>
            <person name="Condemine G."/>
            <person name="Krishnen G."/>
            <person name="Kennedy I."/>
            <person name="Paterson A.H."/>
            <person name="Gonzalez V."/>
            <person name="Mavingui P."/>
            <person name="Zhulin I.B."/>
        </authorList>
    </citation>
    <scope>NUCLEOTIDE SEQUENCE [LARGE SCALE GENOMIC DNA]</scope>
    <source>
        <strain evidence="1 2">Sp245</strain>
    </source>
</reference>
<accession>A0A9P1JYN5</accession>
<dbReference type="Proteomes" id="UP000007319">
    <property type="component" value="Plasmid AZOBR_p2"/>
</dbReference>
<evidence type="ECO:0000313" key="1">
    <source>
        <dbReference type="EMBL" id="CCD02216.1"/>
    </source>
</evidence>
<gene>
    <name evidence="1" type="ORF">AZOBR_p280102</name>
</gene>
<dbReference type="AlphaFoldDB" id="A0A9P1JYN5"/>
<name>A0A9P1JYN5_9PROT</name>
<keyword evidence="1" id="KW-0614">Plasmid</keyword>
<dbReference type="EMBL" id="HE577329">
    <property type="protein sequence ID" value="CCD02216.1"/>
    <property type="molecule type" value="Genomic_DNA"/>
</dbReference>
<protein>
    <submittedName>
        <fullName evidence="1">Uncharacterized protein</fullName>
    </submittedName>
</protein>